<feature type="transmembrane region" description="Helical" evidence="1">
    <location>
        <begin position="120"/>
        <end position="143"/>
    </location>
</feature>
<name>A0A318UDE2_9SPHI</name>
<keyword evidence="1" id="KW-0812">Transmembrane</keyword>
<proteinExistence type="predicted"/>
<dbReference type="OrthoDB" id="6400838at2"/>
<dbReference type="RefSeq" id="WP_110831703.1">
    <property type="nucleotide sequence ID" value="NZ_QKLU01000004.1"/>
</dbReference>
<reference evidence="2 3" key="1">
    <citation type="submission" date="2018-06" db="EMBL/GenBank/DDBJ databases">
        <title>Genomic Encyclopedia of Archaeal and Bacterial Type Strains, Phase II (KMG-II): from individual species to whole genera.</title>
        <authorList>
            <person name="Goeker M."/>
        </authorList>
    </citation>
    <scope>NUCLEOTIDE SEQUENCE [LARGE SCALE GENOMIC DNA]</scope>
    <source>
        <strain evidence="2 3">DSM 27372</strain>
    </source>
</reference>
<accession>A0A318UDE2</accession>
<evidence type="ECO:0000313" key="2">
    <source>
        <dbReference type="EMBL" id="PYF74416.1"/>
    </source>
</evidence>
<keyword evidence="1" id="KW-1133">Transmembrane helix</keyword>
<evidence type="ECO:0000313" key="3">
    <source>
        <dbReference type="Proteomes" id="UP000248198"/>
    </source>
</evidence>
<organism evidence="2 3">
    <name type="scientific">Pedobacter nutrimenti</name>
    <dbReference type="NCBI Taxonomy" id="1241337"/>
    <lineage>
        <taxon>Bacteria</taxon>
        <taxon>Pseudomonadati</taxon>
        <taxon>Bacteroidota</taxon>
        <taxon>Sphingobacteriia</taxon>
        <taxon>Sphingobacteriales</taxon>
        <taxon>Sphingobacteriaceae</taxon>
        <taxon>Pedobacter</taxon>
    </lineage>
</organism>
<comment type="caution">
    <text evidence="2">The sequence shown here is derived from an EMBL/GenBank/DDBJ whole genome shotgun (WGS) entry which is preliminary data.</text>
</comment>
<evidence type="ECO:0000256" key="1">
    <source>
        <dbReference type="SAM" id="Phobius"/>
    </source>
</evidence>
<sequence>MNLLPFENIYYKTKLKAEEVICRLNEHVGPEKPLLSSILVTGSDKPYEGEIYGKQFQIRRIINYRNSFLPRISGVVKEEAGETQIFVKMRLHLFVMVFLSVFCVFLIGISVLIFCKEDGVIFPWTLVPIAMLLFAFTMTVGCFKVESKRSKKDLKEIFEAETEG</sequence>
<dbReference type="Proteomes" id="UP000248198">
    <property type="component" value="Unassembled WGS sequence"/>
</dbReference>
<dbReference type="EMBL" id="QKLU01000004">
    <property type="protein sequence ID" value="PYF74416.1"/>
    <property type="molecule type" value="Genomic_DNA"/>
</dbReference>
<protein>
    <submittedName>
        <fullName evidence="2">Uncharacterized protein</fullName>
    </submittedName>
</protein>
<keyword evidence="3" id="KW-1185">Reference proteome</keyword>
<dbReference type="AlphaFoldDB" id="A0A318UDE2"/>
<gene>
    <name evidence="2" type="ORF">B0O44_104587</name>
</gene>
<feature type="transmembrane region" description="Helical" evidence="1">
    <location>
        <begin position="93"/>
        <end position="114"/>
    </location>
</feature>
<keyword evidence="1" id="KW-0472">Membrane</keyword>